<evidence type="ECO:0000313" key="2">
    <source>
        <dbReference type="EMBL" id="GLS70031.1"/>
    </source>
</evidence>
<dbReference type="EMBL" id="BSPL01000013">
    <property type="protein sequence ID" value="GLS70031.1"/>
    <property type="molecule type" value="Genomic_DNA"/>
</dbReference>
<dbReference type="AlphaFoldDB" id="A0AA37WR71"/>
<dbReference type="Proteomes" id="UP001157440">
    <property type="component" value="Unassembled WGS sequence"/>
</dbReference>
<organism evidence="2 3">
    <name type="scientific">Methylobacterium tardum</name>
    <dbReference type="NCBI Taxonomy" id="374432"/>
    <lineage>
        <taxon>Bacteria</taxon>
        <taxon>Pseudomonadati</taxon>
        <taxon>Pseudomonadota</taxon>
        <taxon>Alphaproteobacteria</taxon>
        <taxon>Hyphomicrobiales</taxon>
        <taxon>Methylobacteriaceae</taxon>
        <taxon>Methylobacterium</taxon>
    </lineage>
</organism>
<comment type="caution">
    <text evidence="2">The sequence shown here is derived from an EMBL/GenBank/DDBJ whole genome shotgun (WGS) entry which is preliminary data.</text>
</comment>
<evidence type="ECO:0000313" key="3">
    <source>
        <dbReference type="Proteomes" id="UP001157440"/>
    </source>
</evidence>
<keyword evidence="3" id="KW-1185">Reference proteome</keyword>
<sequence>MLAAAPKVRPSVRIDRLWSRISRDSGPEARGRGALRYRSSIRASALWRTRQAQCEGDQGPTLRPPDRRGPQAASNASSIAEAAAIRTSAETDPIEMMKKIVATTCGAVIADLAGRFRARPNTYGCRGRNRVRANTLRIAAAGPGRGQRVPTS</sequence>
<reference evidence="3" key="1">
    <citation type="journal article" date="2019" name="Int. J. Syst. Evol. Microbiol.">
        <title>The Global Catalogue of Microorganisms (GCM) 10K type strain sequencing project: providing services to taxonomists for standard genome sequencing and annotation.</title>
        <authorList>
            <consortium name="The Broad Institute Genomics Platform"/>
            <consortium name="The Broad Institute Genome Sequencing Center for Infectious Disease"/>
            <person name="Wu L."/>
            <person name="Ma J."/>
        </authorList>
    </citation>
    <scope>NUCLEOTIDE SEQUENCE [LARGE SCALE GENOMIC DNA]</scope>
    <source>
        <strain evidence="3">NBRC 103632</strain>
    </source>
</reference>
<protein>
    <submittedName>
        <fullName evidence="2">Uncharacterized protein</fullName>
    </submittedName>
</protein>
<proteinExistence type="predicted"/>
<feature type="region of interest" description="Disordered" evidence="1">
    <location>
        <begin position="49"/>
        <end position="80"/>
    </location>
</feature>
<accession>A0AA37WR71</accession>
<gene>
    <name evidence="2" type="ORF">GCM10007890_20440</name>
</gene>
<name>A0AA37WR71_9HYPH</name>
<evidence type="ECO:0000256" key="1">
    <source>
        <dbReference type="SAM" id="MobiDB-lite"/>
    </source>
</evidence>